<reference evidence="1 2" key="1">
    <citation type="journal article" date="2018" name="BMC Genomics">
        <title>The genome of Naegleria lovaniensis, the basis for a comparative approach to unravel pathogenicity factors of the human pathogenic amoeba N. fowleri.</title>
        <authorList>
            <person name="Liechti N."/>
            <person name="Schurch N."/>
            <person name="Bruggmann R."/>
            <person name="Wittwer M."/>
        </authorList>
    </citation>
    <scope>NUCLEOTIDE SEQUENCE [LARGE SCALE GENOMIC DNA]</scope>
    <source>
        <strain evidence="1 2">ATCC 30569</strain>
    </source>
</reference>
<dbReference type="SUPFAM" id="SSF47391">
    <property type="entry name" value="Dimerization-anchoring domain of cAMP-dependent PK regulatory subunit"/>
    <property type="match status" value="1"/>
</dbReference>
<dbReference type="RefSeq" id="XP_044550920.1">
    <property type="nucleotide sequence ID" value="XM_044691328.1"/>
</dbReference>
<dbReference type="AlphaFoldDB" id="A0AA88GV79"/>
<name>A0AA88GV79_NAELO</name>
<dbReference type="EMBL" id="PYSW02000014">
    <property type="protein sequence ID" value="KAG2386928.1"/>
    <property type="molecule type" value="Genomic_DNA"/>
</dbReference>
<evidence type="ECO:0000313" key="1">
    <source>
        <dbReference type="EMBL" id="KAG2386928.1"/>
    </source>
</evidence>
<dbReference type="Proteomes" id="UP000816034">
    <property type="component" value="Unassembled WGS sequence"/>
</dbReference>
<sequence>MPATKMVYGSLPTSEEQKQHLHRIKEAQEYLSSHRVKELYSKLVYELVVNRPNQAIPFMIERLKEIKDIGLDKPRQPRPRLISVVTDCKDDFEINQAIKHVATDFNMKIINPKNFANNQELKTDLEEYMEVSNYRDFIMLHSPSNIADLINMEQDVVEFDMCIYFQDISLPPSSAITDLQIVLQYFEAVGKFNVIQVTKELAEEKIFDSLKNLIHPKI</sequence>
<keyword evidence="2" id="KW-1185">Reference proteome</keyword>
<accession>A0AA88GV79</accession>
<organism evidence="1 2">
    <name type="scientific">Naegleria lovaniensis</name>
    <name type="common">Amoeba</name>
    <dbReference type="NCBI Taxonomy" id="51637"/>
    <lineage>
        <taxon>Eukaryota</taxon>
        <taxon>Discoba</taxon>
        <taxon>Heterolobosea</taxon>
        <taxon>Tetramitia</taxon>
        <taxon>Eutetramitia</taxon>
        <taxon>Vahlkampfiidae</taxon>
        <taxon>Naegleria</taxon>
    </lineage>
</organism>
<comment type="caution">
    <text evidence="1">The sequence shown here is derived from an EMBL/GenBank/DDBJ whole genome shotgun (WGS) entry which is preliminary data.</text>
</comment>
<proteinExistence type="predicted"/>
<gene>
    <name evidence="1" type="ORF">C9374_001963</name>
</gene>
<dbReference type="CDD" id="cd22961">
    <property type="entry name" value="DD_TEX55-like"/>
    <property type="match status" value="1"/>
</dbReference>
<evidence type="ECO:0000313" key="2">
    <source>
        <dbReference type="Proteomes" id="UP000816034"/>
    </source>
</evidence>
<dbReference type="GeneID" id="68094419"/>
<protein>
    <submittedName>
        <fullName evidence="1">Uncharacterized protein</fullName>
    </submittedName>
</protein>